<feature type="chain" id="PRO_5046523260" description="DUF5626 domain-containing protein" evidence="1">
    <location>
        <begin position="26"/>
        <end position="176"/>
    </location>
</feature>
<protein>
    <recommendedName>
        <fullName evidence="4">DUF5626 domain-containing protein</fullName>
    </recommendedName>
</protein>
<evidence type="ECO:0000256" key="1">
    <source>
        <dbReference type="SAM" id="SignalP"/>
    </source>
</evidence>
<name>A0ABX7AP41_9BACI</name>
<dbReference type="EMBL" id="CP067341">
    <property type="protein sequence ID" value="QQP11534.1"/>
    <property type="molecule type" value="Genomic_DNA"/>
</dbReference>
<evidence type="ECO:0000313" key="3">
    <source>
        <dbReference type="Proteomes" id="UP000596049"/>
    </source>
</evidence>
<accession>A0ABX7AP41</accession>
<sequence length="176" mass="19473">MKKLFSLVLTLLLFIGLMPTNNVQAEEYHEDYSDELLTSVSISIYEDAEFLEYEEEPQSPEIENSEEALPSFSPFLAKKKEIATVNFGVNKSNKISYKVVMNKGYKFKSFSGAITTTDISSGLSQGRKEISGQSGSVQIAKLDGHSFRSTLTGAVTTSTDYGYNLGGASIMWTYKK</sequence>
<proteinExistence type="predicted"/>
<organism evidence="2 3">
    <name type="scientific">Lysinibacillus agricola</name>
    <dbReference type="NCBI Taxonomy" id="2590012"/>
    <lineage>
        <taxon>Bacteria</taxon>
        <taxon>Bacillati</taxon>
        <taxon>Bacillota</taxon>
        <taxon>Bacilli</taxon>
        <taxon>Bacillales</taxon>
        <taxon>Bacillaceae</taxon>
        <taxon>Lysinibacillus</taxon>
    </lineage>
</organism>
<keyword evidence="3" id="KW-1185">Reference proteome</keyword>
<reference evidence="2 3" key="1">
    <citation type="submission" date="2020-01" db="EMBL/GenBank/DDBJ databases">
        <authorList>
            <person name="Liu G."/>
            <person name="Liu B."/>
        </authorList>
    </citation>
    <scope>NUCLEOTIDE SEQUENCE [LARGE SCALE GENOMIC DNA]</scope>
    <source>
        <strain evidence="2 3">FJAT-51161</strain>
    </source>
</reference>
<evidence type="ECO:0000313" key="2">
    <source>
        <dbReference type="EMBL" id="QQP11534.1"/>
    </source>
</evidence>
<evidence type="ECO:0008006" key="4">
    <source>
        <dbReference type="Google" id="ProtNLM"/>
    </source>
</evidence>
<gene>
    <name evidence="2" type="ORF">FJQ98_20395</name>
</gene>
<keyword evidence="1" id="KW-0732">Signal</keyword>
<dbReference type="Proteomes" id="UP000596049">
    <property type="component" value="Chromosome"/>
</dbReference>
<dbReference type="RefSeq" id="WP_053596132.1">
    <property type="nucleotide sequence ID" value="NZ_CP067341.1"/>
</dbReference>
<feature type="signal peptide" evidence="1">
    <location>
        <begin position="1"/>
        <end position="25"/>
    </location>
</feature>